<evidence type="ECO:0000313" key="3">
    <source>
        <dbReference type="EMBL" id="MDL0430412.1"/>
    </source>
</evidence>
<keyword evidence="1" id="KW-1133">Transmembrane helix</keyword>
<accession>A0ABT7I8D9</accession>
<evidence type="ECO:0000259" key="2">
    <source>
        <dbReference type="Pfam" id="PF09413"/>
    </source>
</evidence>
<keyword evidence="1" id="KW-0472">Membrane</keyword>
<dbReference type="EMBL" id="JASSVS010000002">
    <property type="protein sequence ID" value="MDL0430412.1"/>
    <property type="molecule type" value="Genomic_DNA"/>
</dbReference>
<dbReference type="Pfam" id="PF09413">
    <property type="entry name" value="DUF2007"/>
    <property type="match status" value="1"/>
</dbReference>
<protein>
    <submittedName>
        <fullName evidence="3">DUF2007 domain-containing protein</fullName>
    </submittedName>
</protein>
<sequence>MQIAYRARDLAEAHIVAGLLESRGIESHVGGHYLQGAMGEIGAAGFTNVHVEDDDYSLARALVAEYESSTPSEPRSDEEQLEDRANRYATWFLLVLAFVMVLLFGAL</sequence>
<feature type="transmembrane region" description="Helical" evidence="1">
    <location>
        <begin position="88"/>
        <end position="106"/>
    </location>
</feature>
<dbReference type="RefSeq" id="WP_285389192.1">
    <property type="nucleotide sequence ID" value="NZ_JASSVS010000002.1"/>
</dbReference>
<dbReference type="Gene3D" id="3.30.70.790">
    <property type="entry name" value="UreE, C-terminal domain"/>
    <property type="match status" value="1"/>
</dbReference>
<gene>
    <name evidence="3" type="ORF">QPM17_04710</name>
</gene>
<organism evidence="3 4">
    <name type="scientific">Marinobacter azerbaijanicus</name>
    <dbReference type="NCBI Taxonomy" id="3050455"/>
    <lineage>
        <taxon>Bacteria</taxon>
        <taxon>Pseudomonadati</taxon>
        <taxon>Pseudomonadota</taxon>
        <taxon>Gammaproteobacteria</taxon>
        <taxon>Pseudomonadales</taxon>
        <taxon>Marinobacteraceae</taxon>
        <taxon>Marinobacter</taxon>
    </lineage>
</organism>
<keyword evidence="4" id="KW-1185">Reference proteome</keyword>
<dbReference type="SUPFAM" id="SSF54913">
    <property type="entry name" value="GlnB-like"/>
    <property type="match status" value="1"/>
</dbReference>
<reference evidence="3 4" key="1">
    <citation type="submission" date="2023-06" db="EMBL/GenBank/DDBJ databases">
        <title>Marinobacter azerbaijanicus a moderately halophilic, isolated from Urmia Lake in Azerbaijan region of Iran.</title>
        <authorList>
            <person name="Sanchez-Porro C."/>
            <person name="Aghdam E.M."/>
            <person name="Saheb S.M."/>
            <person name="Tarhriz V."/>
            <person name="Kazemi E."/>
            <person name="Ammozegar M.A."/>
            <person name="Ventosa A."/>
            <person name="Hejazi M.S."/>
        </authorList>
    </citation>
    <scope>NUCLEOTIDE SEQUENCE [LARGE SCALE GENOMIC DNA]</scope>
    <source>
        <strain evidence="3 4">TBZ242</strain>
    </source>
</reference>
<evidence type="ECO:0000256" key="1">
    <source>
        <dbReference type="SAM" id="Phobius"/>
    </source>
</evidence>
<proteinExistence type="predicted"/>
<dbReference type="Proteomes" id="UP001227964">
    <property type="component" value="Unassembled WGS sequence"/>
</dbReference>
<evidence type="ECO:0000313" key="4">
    <source>
        <dbReference type="Proteomes" id="UP001227964"/>
    </source>
</evidence>
<feature type="domain" description="DUF2007" evidence="2">
    <location>
        <begin position="1"/>
        <end position="67"/>
    </location>
</feature>
<dbReference type="InterPro" id="IPR011322">
    <property type="entry name" value="N-reg_PII-like_a/b"/>
</dbReference>
<dbReference type="InterPro" id="IPR018551">
    <property type="entry name" value="DUF2007"/>
</dbReference>
<comment type="caution">
    <text evidence="3">The sequence shown here is derived from an EMBL/GenBank/DDBJ whole genome shotgun (WGS) entry which is preliminary data.</text>
</comment>
<name>A0ABT7I8D9_9GAMM</name>
<keyword evidence="1" id="KW-0812">Transmembrane</keyword>